<gene>
    <name evidence="2" type="ORF">GCM10007859_19420</name>
</gene>
<dbReference type="RefSeq" id="WP_284222790.1">
    <property type="nucleotide sequence ID" value="NZ_BSOY01000043.1"/>
</dbReference>
<feature type="transmembrane region" description="Helical" evidence="1">
    <location>
        <begin position="21"/>
        <end position="43"/>
    </location>
</feature>
<reference evidence="3" key="1">
    <citation type="journal article" date="2019" name="Int. J. Syst. Evol. Microbiol.">
        <title>The Global Catalogue of Microorganisms (GCM) 10K type strain sequencing project: providing services to taxonomists for standard genome sequencing and annotation.</title>
        <authorList>
            <consortium name="The Broad Institute Genomics Platform"/>
            <consortium name="The Broad Institute Genome Sequencing Center for Infectious Disease"/>
            <person name="Wu L."/>
            <person name="Ma J."/>
        </authorList>
    </citation>
    <scope>NUCLEOTIDE SEQUENCE [LARGE SCALE GENOMIC DNA]</scope>
    <source>
        <strain evidence="3">NBRC 110107</strain>
    </source>
</reference>
<name>A0ABQ6BQ09_9CAUL</name>
<feature type="transmembrane region" description="Helical" evidence="1">
    <location>
        <begin position="156"/>
        <end position="176"/>
    </location>
</feature>
<accession>A0ABQ6BQ09</accession>
<comment type="caution">
    <text evidence="2">The sequence shown here is derived from an EMBL/GenBank/DDBJ whole genome shotgun (WGS) entry which is preliminary data.</text>
</comment>
<evidence type="ECO:0008006" key="4">
    <source>
        <dbReference type="Google" id="ProtNLM"/>
    </source>
</evidence>
<feature type="transmembrane region" description="Helical" evidence="1">
    <location>
        <begin position="122"/>
        <end position="150"/>
    </location>
</feature>
<proteinExistence type="predicted"/>
<evidence type="ECO:0000256" key="1">
    <source>
        <dbReference type="SAM" id="Phobius"/>
    </source>
</evidence>
<feature type="transmembrane region" description="Helical" evidence="1">
    <location>
        <begin position="268"/>
        <end position="289"/>
    </location>
</feature>
<keyword evidence="1" id="KW-0812">Transmembrane</keyword>
<sequence>MARFSIGTAIGEAFSLIRRRPLSVFVWGLLLVAPSVASVALILPMMGEVFASIASEGANQEQIHDAMMGDMMQVQGVSSLLNLVQLVLTVIVYTAVMRAVVRPRETSFFSLRLGMDELRVAVVGVAIIVAFYLLLLILVLLGVGIGFAIWGLGEPFNWLIIAVLCIGLILAIWLGAARVSLIAPASVLHRTFAFEEGWKLGRGRTGALFGMMLLILLIIIVVEMIVFGIGAAVMGVAAGGMDWSQIHAAIEDDPIAGLQSLFVANWPWVTIGGLIVSALYGGLLTLGIAPFASACRQLAAQAAPPADDAH</sequence>
<keyword evidence="1" id="KW-1133">Transmembrane helix</keyword>
<protein>
    <recommendedName>
        <fullName evidence="4">Glycerophosphoryl diester phosphodiesterase membrane domain-containing protein</fullName>
    </recommendedName>
</protein>
<dbReference type="EMBL" id="BSOY01000043">
    <property type="protein sequence ID" value="GLS01923.1"/>
    <property type="molecule type" value="Genomic_DNA"/>
</dbReference>
<evidence type="ECO:0000313" key="2">
    <source>
        <dbReference type="EMBL" id="GLS01923.1"/>
    </source>
</evidence>
<keyword evidence="1" id="KW-0472">Membrane</keyword>
<evidence type="ECO:0000313" key="3">
    <source>
        <dbReference type="Proteomes" id="UP001156921"/>
    </source>
</evidence>
<keyword evidence="3" id="KW-1185">Reference proteome</keyword>
<organism evidence="2 3">
    <name type="scientific">Brevundimonas denitrificans</name>
    <dbReference type="NCBI Taxonomy" id="1443434"/>
    <lineage>
        <taxon>Bacteria</taxon>
        <taxon>Pseudomonadati</taxon>
        <taxon>Pseudomonadota</taxon>
        <taxon>Alphaproteobacteria</taxon>
        <taxon>Caulobacterales</taxon>
        <taxon>Caulobacteraceae</taxon>
        <taxon>Brevundimonas</taxon>
    </lineage>
</organism>
<feature type="transmembrane region" description="Helical" evidence="1">
    <location>
        <begin position="80"/>
        <end position="101"/>
    </location>
</feature>
<feature type="transmembrane region" description="Helical" evidence="1">
    <location>
        <begin position="208"/>
        <end position="234"/>
    </location>
</feature>
<dbReference type="Proteomes" id="UP001156921">
    <property type="component" value="Unassembled WGS sequence"/>
</dbReference>